<dbReference type="HOGENOM" id="CLU_2962342_0_0_1"/>
<reference evidence="1 2" key="1">
    <citation type="submission" date="2014-04" db="EMBL/GenBank/DDBJ databases">
        <authorList>
            <consortium name="DOE Joint Genome Institute"/>
            <person name="Kuo A."/>
            <person name="Zuccaro A."/>
            <person name="Kohler A."/>
            <person name="Nagy L.G."/>
            <person name="Floudas D."/>
            <person name="Copeland A."/>
            <person name="Barry K.W."/>
            <person name="Cichocki N."/>
            <person name="Veneault-Fourrey C."/>
            <person name="LaButti K."/>
            <person name="Lindquist E.A."/>
            <person name="Lipzen A."/>
            <person name="Lundell T."/>
            <person name="Morin E."/>
            <person name="Murat C."/>
            <person name="Sun H."/>
            <person name="Tunlid A."/>
            <person name="Henrissat B."/>
            <person name="Grigoriev I.V."/>
            <person name="Hibbett D.S."/>
            <person name="Martin F."/>
            <person name="Nordberg H.P."/>
            <person name="Cantor M.N."/>
            <person name="Hua S.X."/>
        </authorList>
    </citation>
    <scope>NUCLEOTIDE SEQUENCE [LARGE SCALE GENOMIC DNA]</scope>
    <source>
        <strain evidence="1 2">MAFF 305830</strain>
    </source>
</reference>
<protein>
    <submittedName>
        <fullName evidence="1">Uncharacterized protein</fullName>
    </submittedName>
</protein>
<name>A0A0C2XJP8_SERVB</name>
<organism evidence="1 2">
    <name type="scientific">Serendipita vermifera MAFF 305830</name>
    <dbReference type="NCBI Taxonomy" id="933852"/>
    <lineage>
        <taxon>Eukaryota</taxon>
        <taxon>Fungi</taxon>
        <taxon>Dikarya</taxon>
        <taxon>Basidiomycota</taxon>
        <taxon>Agaricomycotina</taxon>
        <taxon>Agaricomycetes</taxon>
        <taxon>Sebacinales</taxon>
        <taxon>Serendipitaceae</taxon>
        <taxon>Serendipita</taxon>
    </lineage>
</organism>
<dbReference type="EMBL" id="KN824289">
    <property type="protein sequence ID" value="KIM29272.1"/>
    <property type="molecule type" value="Genomic_DNA"/>
</dbReference>
<keyword evidence="2" id="KW-1185">Reference proteome</keyword>
<evidence type="ECO:0000313" key="1">
    <source>
        <dbReference type="EMBL" id="KIM29272.1"/>
    </source>
</evidence>
<dbReference type="AlphaFoldDB" id="A0A0C2XJP8"/>
<gene>
    <name evidence="1" type="ORF">M408DRAFT_121635</name>
</gene>
<accession>A0A0C2XJP8</accession>
<proteinExistence type="predicted"/>
<dbReference type="Proteomes" id="UP000054097">
    <property type="component" value="Unassembled WGS sequence"/>
</dbReference>
<sequence length="59" mass="6333">MTLCVFRGLSLVHDRAAREFEEGGGMVTTNVITVGSLRKRSKRRAHSLGGCSVGGCRLV</sequence>
<evidence type="ECO:0000313" key="2">
    <source>
        <dbReference type="Proteomes" id="UP000054097"/>
    </source>
</evidence>
<reference evidence="2" key="2">
    <citation type="submission" date="2015-01" db="EMBL/GenBank/DDBJ databases">
        <title>Evolutionary Origins and Diversification of the Mycorrhizal Mutualists.</title>
        <authorList>
            <consortium name="DOE Joint Genome Institute"/>
            <consortium name="Mycorrhizal Genomics Consortium"/>
            <person name="Kohler A."/>
            <person name="Kuo A."/>
            <person name="Nagy L.G."/>
            <person name="Floudas D."/>
            <person name="Copeland A."/>
            <person name="Barry K.W."/>
            <person name="Cichocki N."/>
            <person name="Veneault-Fourrey C."/>
            <person name="LaButti K."/>
            <person name="Lindquist E.A."/>
            <person name="Lipzen A."/>
            <person name="Lundell T."/>
            <person name="Morin E."/>
            <person name="Murat C."/>
            <person name="Riley R."/>
            <person name="Ohm R."/>
            <person name="Sun H."/>
            <person name="Tunlid A."/>
            <person name="Henrissat B."/>
            <person name="Grigoriev I.V."/>
            <person name="Hibbett D.S."/>
            <person name="Martin F."/>
        </authorList>
    </citation>
    <scope>NUCLEOTIDE SEQUENCE [LARGE SCALE GENOMIC DNA]</scope>
    <source>
        <strain evidence="2">MAFF 305830</strain>
    </source>
</reference>